<name>A0A498HNU2_MALDO</name>
<organism evidence="1 2">
    <name type="scientific">Malus domestica</name>
    <name type="common">Apple</name>
    <name type="synonym">Pyrus malus</name>
    <dbReference type="NCBI Taxonomy" id="3750"/>
    <lineage>
        <taxon>Eukaryota</taxon>
        <taxon>Viridiplantae</taxon>
        <taxon>Streptophyta</taxon>
        <taxon>Embryophyta</taxon>
        <taxon>Tracheophyta</taxon>
        <taxon>Spermatophyta</taxon>
        <taxon>Magnoliopsida</taxon>
        <taxon>eudicotyledons</taxon>
        <taxon>Gunneridae</taxon>
        <taxon>Pentapetalae</taxon>
        <taxon>rosids</taxon>
        <taxon>fabids</taxon>
        <taxon>Rosales</taxon>
        <taxon>Rosaceae</taxon>
        <taxon>Amygdaloideae</taxon>
        <taxon>Maleae</taxon>
        <taxon>Malus</taxon>
    </lineage>
</organism>
<proteinExistence type="predicted"/>
<gene>
    <name evidence="1" type="ORF">DVH24_025465</name>
</gene>
<keyword evidence="2" id="KW-1185">Reference proteome</keyword>
<accession>A0A498HNU2</accession>
<sequence length="136" mass="15255">MLPGVKFSSHKSAVALGRLGASKDSIAPYPLNIINRPLHHNLTLLMGRKMLSLMERRKRRPRRSVDHLLRPAIVVLVSCHIRAIIFVKHAMAVLDDGMVFGCNGGSYLPFLYQIESIEMNSGPDKQYSDKKLDFGI</sequence>
<dbReference type="Proteomes" id="UP000290289">
    <property type="component" value="Chromosome 16"/>
</dbReference>
<protein>
    <submittedName>
        <fullName evidence="1">Uncharacterized protein</fullName>
    </submittedName>
</protein>
<comment type="caution">
    <text evidence="1">The sequence shown here is derived from an EMBL/GenBank/DDBJ whole genome shotgun (WGS) entry which is preliminary data.</text>
</comment>
<evidence type="ECO:0000313" key="2">
    <source>
        <dbReference type="Proteomes" id="UP000290289"/>
    </source>
</evidence>
<dbReference type="AlphaFoldDB" id="A0A498HNU2"/>
<evidence type="ECO:0000313" key="1">
    <source>
        <dbReference type="EMBL" id="RXH71964.1"/>
    </source>
</evidence>
<reference evidence="1 2" key="1">
    <citation type="submission" date="2018-10" db="EMBL/GenBank/DDBJ databases">
        <title>A high-quality apple genome assembly.</title>
        <authorList>
            <person name="Hu J."/>
        </authorList>
    </citation>
    <scope>NUCLEOTIDE SEQUENCE [LARGE SCALE GENOMIC DNA]</scope>
    <source>
        <strain evidence="2">cv. HFTH1</strain>
        <tissue evidence="1">Young leaf</tissue>
    </source>
</reference>
<dbReference type="EMBL" id="RDQH01000342">
    <property type="protein sequence ID" value="RXH71964.1"/>
    <property type="molecule type" value="Genomic_DNA"/>
</dbReference>